<evidence type="ECO:0000313" key="2">
    <source>
        <dbReference type="Proteomes" id="UP001178303"/>
    </source>
</evidence>
<protein>
    <submittedName>
        <fullName evidence="1">Uncharacterized protein</fullName>
    </submittedName>
</protein>
<dbReference type="AlphaFoldDB" id="A0AA95M0G4"/>
<dbReference type="EMBL" id="CP126099">
    <property type="protein sequence ID" value="WHY31654.1"/>
    <property type="molecule type" value="Genomic_DNA"/>
</dbReference>
<name>A0AA95M0G4_9BACI</name>
<dbReference type="RefSeq" id="WP_283886083.1">
    <property type="nucleotide sequence ID" value="NZ_CP126099.1"/>
</dbReference>
<proteinExistence type="predicted"/>
<reference evidence="1" key="1">
    <citation type="submission" date="2023-05" db="EMBL/GenBank/DDBJ databases">
        <title>Comparative genomics of Bacillaceae isolates and their secondary metabolite potential.</title>
        <authorList>
            <person name="Song L."/>
            <person name="Nielsen L.J."/>
            <person name="Mohite O."/>
            <person name="Xu X."/>
            <person name="Weber T."/>
            <person name="Kovacs A.T."/>
        </authorList>
    </citation>
    <scope>NUCLEOTIDE SEQUENCE</scope>
    <source>
        <strain evidence="1">LN15</strain>
    </source>
</reference>
<gene>
    <name evidence="1" type="ORF">QNH45_13080</name>
</gene>
<evidence type="ECO:0000313" key="1">
    <source>
        <dbReference type="EMBL" id="WHY31654.1"/>
    </source>
</evidence>
<sequence>MSMLWGRKYEAIIGNAVFKSEDFTINFDVPFDDGADPNISEIEIYNLKDTTINNIQDRMPVILNAGYQSDVGAVLVGYVRNPRTEWSGVDKITKVNVIDVNDKWMEQWVDKAYAENITGKQVLSDLISMSGLQVGSFILPTNVVYKSAKTVKTMLGQAIVEVAKDCGAKVHVNRGSIFIRDKFDGDRIGFILDKEHGLIGTPSPIETSYEVGIDENKKKIVMNGYKVLSLLHHRITTDSILQIKSKTANGIFRVEKGRHKANGNTYYTEMEVYPV</sequence>
<dbReference type="Proteomes" id="UP001178303">
    <property type="component" value="Chromosome"/>
</dbReference>
<accession>A0AA95M0G4</accession>
<organism evidence="1 2">
    <name type="scientific">Bacillus wiedmannii</name>
    <dbReference type="NCBI Taxonomy" id="1890302"/>
    <lineage>
        <taxon>Bacteria</taxon>
        <taxon>Bacillati</taxon>
        <taxon>Bacillota</taxon>
        <taxon>Bacilli</taxon>
        <taxon>Bacillales</taxon>
        <taxon>Bacillaceae</taxon>
        <taxon>Bacillus</taxon>
        <taxon>Bacillus cereus group</taxon>
    </lineage>
</organism>
<dbReference type="NCBIfam" id="NF047561">
    <property type="entry name" value="orf58_phage_fam"/>
    <property type="match status" value="1"/>
</dbReference>